<dbReference type="Pfam" id="PF14223">
    <property type="entry name" value="Retrotran_gag_2"/>
    <property type="match status" value="1"/>
</dbReference>
<dbReference type="SUPFAM" id="SSF57756">
    <property type="entry name" value="Retrovirus zinc finger-like domains"/>
    <property type="match status" value="1"/>
</dbReference>
<dbReference type="GO" id="GO:0008270">
    <property type="term" value="F:zinc ion binding"/>
    <property type="evidence" value="ECO:0007669"/>
    <property type="project" value="UniProtKB-KW"/>
</dbReference>
<comment type="caution">
    <text evidence="5">The sequence shown here is derived from an EMBL/GenBank/DDBJ whole genome shotgun (WGS) entry which is preliminary data.</text>
</comment>
<organism evidence="5 6">
    <name type="scientific">Cuscuta epithymum</name>
    <dbReference type="NCBI Taxonomy" id="186058"/>
    <lineage>
        <taxon>Eukaryota</taxon>
        <taxon>Viridiplantae</taxon>
        <taxon>Streptophyta</taxon>
        <taxon>Embryophyta</taxon>
        <taxon>Tracheophyta</taxon>
        <taxon>Spermatophyta</taxon>
        <taxon>Magnoliopsida</taxon>
        <taxon>eudicotyledons</taxon>
        <taxon>Gunneridae</taxon>
        <taxon>Pentapetalae</taxon>
        <taxon>asterids</taxon>
        <taxon>lamiids</taxon>
        <taxon>Solanales</taxon>
        <taxon>Convolvulaceae</taxon>
        <taxon>Cuscuteae</taxon>
        <taxon>Cuscuta</taxon>
        <taxon>Cuscuta subgen. Cuscuta</taxon>
    </lineage>
</organism>
<dbReference type="Gene3D" id="4.10.60.10">
    <property type="entry name" value="Zinc finger, CCHC-type"/>
    <property type="match status" value="1"/>
</dbReference>
<dbReference type="PANTHER" id="PTHR11439:SF467">
    <property type="entry name" value="INTEGRASE CATALYTIC DOMAIN-CONTAINING PROTEIN"/>
    <property type="match status" value="1"/>
</dbReference>
<dbReference type="SMART" id="SM00343">
    <property type="entry name" value="ZnF_C2HC"/>
    <property type="match status" value="1"/>
</dbReference>
<keyword evidence="1" id="KW-0378">Hydrolase</keyword>
<dbReference type="SUPFAM" id="SSF56672">
    <property type="entry name" value="DNA/RNA polymerases"/>
    <property type="match status" value="1"/>
</dbReference>
<keyword evidence="2" id="KW-0863">Zinc-finger</keyword>
<dbReference type="EMBL" id="CAMAPF010000031">
    <property type="protein sequence ID" value="CAH9077762.1"/>
    <property type="molecule type" value="Genomic_DNA"/>
</dbReference>
<dbReference type="InterPro" id="IPR043502">
    <property type="entry name" value="DNA/RNA_pol_sf"/>
</dbReference>
<dbReference type="Pfam" id="PF00665">
    <property type="entry name" value="rve"/>
    <property type="match status" value="1"/>
</dbReference>
<evidence type="ECO:0000313" key="6">
    <source>
        <dbReference type="Proteomes" id="UP001152523"/>
    </source>
</evidence>
<name>A0AAV0CKW8_9ASTE</name>
<dbReference type="PROSITE" id="PS50158">
    <property type="entry name" value="ZF_CCHC"/>
    <property type="match status" value="1"/>
</dbReference>
<dbReference type="InterPro" id="IPR054722">
    <property type="entry name" value="PolX-like_BBD"/>
</dbReference>
<dbReference type="InterPro" id="IPR036875">
    <property type="entry name" value="Znf_CCHC_sf"/>
</dbReference>
<evidence type="ECO:0000259" key="4">
    <source>
        <dbReference type="PROSITE" id="PS50994"/>
    </source>
</evidence>
<dbReference type="PROSITE" id="PS50994">
    <property type="entry name" value="INTEGRASE"/>
    <property type="match status" value="1"/>
</dbReference>
<dbReference type="Pfam" id="PF13976">
    <property type="entry name" value="gag_pre-integrs"/>
    <property type="match status" value="1"/>
</dbReference>
<keyword evidence="2" id="KW-0479">Metal-binding</keyword>
<feature type="domain" description="CCHC-type" evidence="3">
    <location>
        <begin position="256"/>
        <end position="271"/>
    </location>
</feature>
<gene>
    <name evidence="5" type="ORF">CEPIT_LOCUS6306</name>
</gene>
<keyword evidence="1" id="KW-0645">Protease</keyword>
<evidence type="ECO:0000256" key="1">
    <source>
        <dbReference type="ARBA" id="ARBA00022750"/>
    </source>
</evidence>
<dbReference type="Pfam" id="PF22936">
    <property type="entry name" value="Pol_BBD"/>
    <property type="match status" value="1"/>
</dbReference>
<dbReference type="InterPro" id="IPR013103">
    <property type="entry name" value="RVT_2"/>
</dbReference>
<dbReference type="InterPro" id="IPR025724">
    <property type="entry name" value="GAG-pre-integrase_dom"/>
</dbReference>
<evidence type="ECO:0000256" key="2">
    <source>
        <dbReference type="PROSITE-ProRule" id="PRU00047"/>
    </source>
</evidence>
<protein>
    <submittedName>
        <fullName evidence="5">Uncharacterized protein</fullName>
    </submittedName>
</protein>
<proteinExistence type="predicted"/>
<dbReference type="Pfam" id="PF25597">
    <property type="entry name" value="SH3_retrovirus"/>
    <property type="match status" value="1"/>
</dbReference>
<dbReference type="InterPro" id="IPR012337">
    <property type="entry name" value="RNaseH-like_sf"/>
</dbReference>
<feature type="domain" description="Integrase catalytic" evidence="4">
    <location>
        <begin position="515"/>
        <end position="681"/>
    </location>
</feature>
<dbReference type="PANTHER" id="PTHR11439">
    <property type="entry name" value="GAG-POL-RELATED RETROTRANSPOSON"/>
    <property type="match status" value="1"/>
</dbReference>
<dbReference type="GO" id="GO:0004190">
    <property type="term" value="F:aspartic-type endopeptidase activity"/>
    <property type="evidence" value="ECO:0007669"/>
    <property type="project" value="UniProtKB-KW"/>
</dbReference>
<keyword evidence="6" id="KW-1185">Reference proteome</keyword>
<dbReference type="InterPro" id="IPR036397">
    <property type="entry name" value="RNaseH_sf"/>
</dbReference>
<dbReference type="InterPro" id="IPR057670">
    <property type="entry name" value="SH3_retrovirus"/>
</dbReference>
<dbReference type="InterPro" id="IPR001878">
    <property type="entry name" value="Znf_CCHC"/>
</dbReference>
<dbReference type="Proteomes" id="UP001152523">
    <property type="component" value="Unassembled WGS sequence"/>
</dbReference>
<evidence type="ECO:0000313" key="5">
    <source>
        <dbReference type="EMBL" id="CAH9077762.1"/>
    </source>
</evidence>
<sequence length="1390" mass="155045">MPGSDTDTSAVTQSQPLIVSEVIPINFKITENKLCGSNYLEWSKTIKRYLRSIDKYTHLVDDPPKEEVDRAANTAWLRDDSRLFIQIQNSMENEVMGYISHCDTVKELFDYLEFMYSGKGNLNHIYEVCKAFYRAEMKDKPLTGYFMDFKKTYEELNTLMPFSPDIKVQQKQREQMAVMSFLAGLTSEFETAKSHILSSDEVSSLQESFTRVLRTDTSSTPLAPQSSNAFVGQVPTFTRGSEKYPRTGPSGKGVVCNYCKKPGHLIKDCRKLKFKNQGNQVAHIASATQSSDGSISMSSEEYAKFLCYQETLKHSSTPISAVANSGNPNTCLVSSSSKWVIDSGATDHMTGNPSLFSSFHTPLHTSSVTLADGSTSPVLGTGIIVPTPTLPLSPVLSLPNFAFNLISISKITRNLNCSVTFFPGYCVFQDLVTNRVIGKGYESAGLYLLDTSLPKSISCLGVGTVLEAHYRLGHPSLPLLKKLHPQFNKVSSLQCDSCQFAKHHRTSLSPRVNKRAHAPFELVHSDVWGACPVVSKTGVKYFVTFVDDYSRMTWIYFMKRRSELFSHFCAFCAEIKTQFNVPVRILRGDNAQEYLSSSFKLYMAQHGIIHQTSCVDTPPQNGVAERKNRHLLETARALLFQMNVPKQFWADAVSTACFLINRMPSTVLDGKTPYQCLFPNNENFPIPPKIFGCTCFVRDVNPHLTKLDPKSLKCIFLGYSRVQKGYRCFCPSTGRYLVSIDVSFHENTPFSSTETNICRENDDVLIYTVTIPESTASAVVPHVTFPEPSPPVHLVYTRRNKVQDPPPPVVTYPDTDPVSISCPEPIPASPDPASTSDLDLPIALRKGTRSCTHPISSFVSYNQLSSASCSFIASIDSISVPKSVKDALSHPEWRHAMVEEMNALDLNGTWDLVDLPTGKKSIGCKWVFAVKVNPDGSVARLKARLVAKGYAQTYGVDYSDTFSPVAKLTSVRLLISLAATNGWHLHQLDIKNAFLHGDLQEEVYIEQPPGFVAQGEYGKVCRLRKSLYGLKQSPRAWFGKFSQSIERFGMIKSKSDHSVFYRQTKAGITLLVVYVDDIVITGSDNAGILALKNFLHSQFQTKDLGSLKYFLGIEVIRSKKGIFLSQRKYVLDLLTETGKLGAKPSNTPMIPNVQLTHEGVPFKDPERYRRLVGKLNYLAVTRPDIAYSVSVVSQYMSSPTVDHWNAVEHILCYLKGTPGRGIVYQNHNHMRIECFADADWAGSKDDRRSTSGYCVFVGGNLVSWKSKKQNVVSRSSAESEYRAMAQSACEIIWINHLLSEIGLKTPMPAKLWCDNQAAIHIANNPVFHERTKHIEVDCHFVREKIQQGLISTGYVKTGEQLGDLFTKALNGIRVGYLCNKLGMINIYAPT</sequence>
<reference evidence="5" key="1">
    <citation type="submission" date="2022-07" db="EMBL/GenBank/DDBJ databases">
        <authorList>
            <person name="Macas J."/>
            <person name="Novak P."/>
            <person name="Neumann P."/>
        </authorList>
    </citation>
    <scope>NUCLEOTIDE SEQUENCE</scope>
</reference>
<accession>A0AAV0CKW8</accession>
<keyword evidence="2" id="KW-0862">Zinc</keyword>
<keyword evidence="1" id="KW-0064">Aspartyl protease</keyword>
<dbReference type="GO" id="GO:0003676">
    <property type="term" value="F:nucleic acid binding"/>
    <property type="evidence" value="ECO:0007669"/>
    <property type="project" value="InterPro"/>
</dbReference>
<dbReference type="SUPFAM" id="SSF53098">
    <property type="entry name" value="Ribonuclease H-like"/>
    <property type="match status" value="1"/>
</dbReference>
<evidence type="ECO:0000259" key="3">
    <source>
        <dbReference type="PROSITE" id="PS50158"/>
    </source>
</evidence>
<dbReference type="Pfam" id="PF07727">
    <property type="entry name" value="RVT_2"/>
    <property type="match status" value="1"/>
</dbReference>
<dbReference type="Gene3D" id="3.30.420.10">
    <property type="entry name" value="Ribonuclease H-like superfamily/Ribonuclease H"/>
    <property type="match status" value="1"/>
</dbReference>
<dbReference type="InterPro" id="IPR001584">
    <property type="entry name" value="Integrase_cat-core"/>
</dbReference>
<dbReference type="GO" id="GO:0015074">
    <property type="term" value="P:DNA integration"/>
    <property type="evidence" value="ECO:0007669"/>
    <property type="project" value="InterPro"/>
</dbReference>
<dbReference type="CDD" id="cd09272">
    <property type="entry name" value="RNase_HI_RT_Ty1"/>
    <property type="match status" value="1"/>
</dbReference>